<accession>A0A2P4WX66</accession>
<evidence type="ECO:0000313" key="2">
    <source>
        <dbReference type="EMBL" id="POM57869.1"/>
    </source>
</evidence>
<dbReference type="EMBL" id="NCKW01020469">
    <property type="protein sequence ID" value="POM57869.1"/>
    <property type="molecule type" value="Genomic_DNA"/>
</dbReference>
<evidence type="ECO:0000313" key="3">
    <source>
        <dbReference type="Proteomes" id="UP000237271"/>
    </source>
</evidence>
<feature type="compositionally biased region" description="Polar residues" evidence="1">
    <location>
        <begin position="14"/>
        <end position="39"/>
    </location>
</feature>
<keyword evidence="3" id="KW-1185">Reference proteome</keyword>
<gene>
    <name evidence="2" type="ORF">PHPALM_37565</name>
</gene>
<comment type="caution">
    <text evidence="2">The sequence shown here is derived from an EMBL/GenBank/DDBJ whole genome shotgun (WGS) entry which is preliminary data.</text>
</comment>
<sequence length="160" mass="18210">MGQRIISTEKRQVPRQNKSQTKTFTPKQSVRTQYSNTTNRQKRMEKGKGKAQRSQPKTITAVQAMKQEMLRRAHEAAAKYVDVSVAFCPADEEWMPCSIYPDVGSAFLLGVVARYNITSTKTSDGISQRLNSTGQVQRFNLNAMFTLYRRQISFVVYDSS</sequence>
<dbReference type="Proteomes" id="UP000237271">
    <property type="component" value="Unassembled WGS sequence"/>
</dbReference>
<dbReference type="AlphaFoldDB" id="A0A2P4WX66"/>
<proteinExistence type="predicted"/>
<dbReference type="OrthoDB" id="129464at2759"/>
<feature type="region of interest" description="Disordered" evidence="1">
    <location>
        <begin position="1"/>
        <end position="58"/>
    </location>
</feature>
<reference evidence="2 3" key="1">
    <citation type="journal article" date="2017" name="Genome Biol. Evol.">
        <title>Phytophthora megakarya and P. palmivora, closely related causal agents of cacao black pod rot, underwent increases in genome sizes and gene numbers by different mechanisms.</title>
        <authorList>
            <person name="Ali S.S."/>
            <person name="Shao J."/>
            <person name="Lary D.J."/>
            <person name="Kronmiller B."/>
            <person name="Shen D."/>
            <person name="Strem M.D."/>
            <person name="Amoako-Attah I."/>
            <person name="Akrofi A.Y."/>
            <person name="Begoude B.A."/>
            <person name="Ten Hoopen G.M."/>
            <person name="Coulibaly K."/>
            <person name="Kebe B.I."/>
            <person name="Melnick R.L."/>
            <person name="Guiltinan M.J."/>
            <person name="Tyler B.M."/>
            <person name="Meinhardt L.W."/>
            <person name="Bailey B.A."/>
        </authorList>
    </citation>
    <scope>NUCLEOTIDE SEQUENCE [LARGE SCALE GENOMIC DNA]</scope>
    <source>
        <strain evidence="3">sbr112.9</strain>
    </source>
</reference>
<evidence type="ECO:0000256" key="1">
    <source>
        <dbReference type="SAM" id="MobiDB-lite"/>
    </source>
</evidence>
<protein>
    <submittedName>
        <fullName evidence="2">Uncharacterized protein</fullName>
    </submittedName>
</protein>
<name>A0A2P4WX66_9STRA</name>
<organism evidence="2 3">
    <name type="scientific">Phytophthora palmivora</name>
    <dbReference type="NCBI Taxonomy" id="4796"/>
    <lineage>
        <taxon>Eukaryota</taxon>
        <taxon>Sar</taxon>
        <taxon>Stramenopiles</taxon>
        <taxon>Oomycota</taxon>
        <taxon>Peronosporomycetes</taxon>
        <taxon>Peronosporales</taxon>
        <taxon>Peronosporaceae</taxon>
        <taxon>Phytophthora</taxon>
    </lineage>
</organism>